<accession>A0AAE0ZSQ7</accession>
<dbReference type="EMBL" id="JAWDGP010003389">
    <property type="protein sequence ID" value="KAK3774745.1"/>
    <property type="molecule type" value="Genomic_DNA"/>
</dbReference>
<organism evidence="2 3">
    <name type="scientific">Elysia crispata</name>
    <name type="common">lettuce slug</name>
    <dbReference type="NCBI Taxonomy" id="231223"/>
    <lineage>
        <taxon>Eukaryota</taxon>
        <taxon>Metazoa</taxon>
        <taxon>Spiralia</taxon>
        <taxon>Lophotrochozoa</taxon>
        <taxon>Mollusca</taxon>
        <taxon>Gastropoda</taxon>
        <taxon>Heterobranchia</taxon>
        <taxon>Euthyneura</taxon>
        <taxon>Panpulmonata</taxon>
        <taxon>Sacoglossa</taxon>
        <taxon>Placobranchoidea</taxon>
        <taxon>Plakobranchidae</taxon>
        <taxon>Elysia</taxon>
    </lineage>
</organism>
<keyword evidence="3" id="KW-1185">Reference proteome</keyword>
<proteinExistence type="predicted"/>
<evidence type="ECO:0000256" key="1">
    <source>
        <dbReference type="SAM" id="MobiDB-lite"/>
    </source>
</evidence>
<comment type="caution">
    <text evidence="2">The sequence shown here is derived from an EMBL/GenBank/DDBJ whole genome shotgun (WGS) entry which is preliminary data.</text>
</comment>
<evidence type="ECO:0008006" key="4">
    <source>
        <dbReference type="Google" id="ProtNLM"/>
    </source>
</evidence>
<sequence>MCRIITGCPVLQVQILKETRAYICSLKRQLDQKNSSHAAREKARLLIRYKMAACRRGPGVRGLAGDTHDEDVTRSKGTRTRVVKCKESR</sequence>
<dbReference type="AlphaFoldDB" id="A0AAE0ZSQ7"/>
<feature type="region of interest" description="Disordered" evidence="1">
    <location>
        <begin position="64"/>
        <end position="89"/>
    </location>
</feature>
<name>A0AAE0ZSQ7_9GAST</name>
<dbReference type="Proteomes" id="UP001283361">
    <property type="component" value="Unassembled WGS sequence"/>
</dbReference>
<evidence type="ECO:0000313" key="2">
    <source>
        <dbReference type="EMBL" id="KAK3774745.1"/>
    </source>
</evidence>
<protein>
    <recommendedName>
        <fullName evidence="4">BHLH domain-containing protein</fullName>
    </recommendedName>
</protein>
<gene>
    <name evidence="2" type="ORF">RRG08_050904</name>
</gene>
<evidence type="ECO:0000313" key="3">
    <source>
        <dbReference type="Proteomes" id="UP001283361"/>
    </source>
</evidence>
<reference evidence="2" key="1">
    <citation type="journal article" date="2023" name="G3 (Bethesda)">
        <title>A reference genome for the long-term kleptoplast-retaining sea slug Elysia crispata morphotype clarki.</title>
        <authorList>
            <person name="Eastman K.E."/>
            <person name="Pendleton A.L."/>
            <person name="Shaikh M.A."/>
            <person name="Suttiyut T."/>
            <person name="Ogas R."/>
            <person name="Tomko P."/>
            <person name="Gavelis G."/>
            <person name="Widhalm J.R."/>
            <person name="Wisecaver J.H."/>
        </authorList>
    </citation>
    <scope>NUCLEOTIDE SEQUENCE</scope>
    <source>
        <strain evidence="2">ECLA1</strain>
    </source>
</reference>